<gene>
    <name evidence="3" type="ORF">FN846DRAFT_204952</name>
</gene>
<dbReference type="PANTHER" id="PTHR43355">
    <property type="entry name" value="FLAVIN REDUCTASE (NADPH)"/>
    <property type="match status" value="1"/>
</dbReference>
<feature type="domain" description="NAD(P)-binding" evidence="2">
    <location>
        <begin position="41"/>
        <end position="250"/>
    </location>
</feature>
<dbReference type="Pfam" id="PF13460">
    <property type="entry name" value="NAD_binding_10"/>
    <property type="match status" value="1"/>
</dbReference>
<dbReference type="InParanoid" id="A0A5J5F8B8"/>
<dbReference type="OrthoDB" id="10254221at2759"/>
<dbReference type="AlphaFoldDB" id="A0A5J5F8B8"/>
<evidence type="ECO:0000313" key="3">
    <source>
        <dbReference type="EMBL" id="KAA8913040.1"/>
    </source>
</evidence>
<dbReference type="InterPro" id="IPR016040">
    <property type="entry name" value="NAD(P)-bd_dom"/>
</dbReference>
<evidence type="ECO:0000256" key="1">
    <source>
        <dbReference type="ARBA" id="ARBA00038376"/>
    </source>
</evidence>
<keyword evidence="4" id="KW-1185">Reference proteome</keyword>
<protein>
    <recommendedName>
        <fullName evidence="2">NAD(P)-binding domain-containing protein</fullName>
    </recommendedName>
</protein>
<proteinExistence type="inferred from homology"/>
<dbReference type="InterPro" id="IPR036291">
    <property type="entry name" value="NAD(P)-bd_dom_sf"/>
</dbReference>
<comment type="caution">
    <text evidence="3">The sequence shown here is derived from an EMBL/GenBank/DDBJ whole genome shotgun (WGS) entry which is preliminary data.</text>
</comment>
<dbReference type="EMBL" id="VXIS01000018">
    <property type="protein sequence ID" value="KAA8913040.1"/>
    <property type="molecule type" value="Genomic_DNA"/>
</dbReference>
<dbReference type="Gene3D" id="3.40.50.720">
    <property type="entry name" value="NAD(P)-binding Rossmann-like Domain"/>
    <property type="match status" value="1"/>
</dbReference>
<evidence type="ECO:0000313" key="4">
    <source>
        <dbReference type="Proteomes" id="UP000326924"/>
    </source>
</evidence>
<name>A0A5J5F8B8_9PEZI</name>
<dbReference type="Proteomes" id="UP000326924">
    <property type="component" value="Unassembled WGS sequence"/>
</dbReference>
<accession>A0A5J5F8B8</accession>
<dbReference type="GO" id="GO:0016646">
    <property type="term" value="F:oxidoreductase activity, acting on the CH-NH group of donors, NAD or NADP as acceptor"/>
    <property type="evidence" value="ECO:0007669"/>
    <property type="project" value="TreeGrafter"/>
</dbReference>
<dbReference type="PANTHER" id="PTHR43355:SF2">
    <property type="entry name" value="FLAVIN REDUCTASE (NADPH)"/>
    <property type="match status" value="1"/>
</dbReference>
<evidence type="ECO:0000259" key="2">
    <source>
        <dbReference type="Pfam" id="PF13460"/>
    </source>
</evidence>
<comment type="similarity">
    <text evidence="1">Belongs to the avfA family.</text>
</comment>
<dbReference type="InterPro" id="IPR051606">
    <property type="entry name" value="Polyketide_Oxido-like"/>
</dbReference>
<organism evidence="3 4">
    <name type="scientific">Sphaerosporella brunnea</name>
    <dbReference type="NCBI Taxonomy" id="1250544"/>
    <lineage>
        <taxon>Eukaryota</taxon>
        <taxon>Fungi</taxon>
        <taxon>Dikarya</taxon>
        <taxon>Ascomycota</taxon>
        <taxon>Pezizomycotina</taxon>
        <taxon>Pezizomycetes</taxon>
        <taxon>Pezizales</taxon>
        <taxon>Pyronemataceae</taxon>
        <taxon>Sphaerosporella</taxon>
    </lineage>
</organism>
<dbReference type="SUPFAM" id="SSF51735">
    <property type="entry name" value="NAD(P)-binding Rossmann-fold domains"/>
    <property type="match status" value="1"/>
</dbReference>
<reference evidence="3 4" key="1">
    <citation type="submission" date="2019-09" db="EMBL/GenBank/DDBJ databases">
        <title>Draft genome of the ectomycorrhizal ascomycete Sphaerosporella brunnea.</title>
        <authorList>
            <consortium name="DOE Joint Genome Institute"/>
            <person name="Benucci G.M."/>
            <person name="Marozzi G."/>
            <person name="Antonielli L."/>
            <person name="Sanchez S."/>
            <person name="Marco P."/>
            <person name="Wang X."/>
            <person name="Falini L.B."/>
            <person name="Barry K."/>
            <person name="Haridas S."/>
            <person name="Lipzen A."/>
            <person name="Labutti K."/>
            <person name="Grigoriev I.V."/>
            <person name="Murat C."/>
            <person name="Martin F."/>
            <person name="Albertini E."/>
            <person name="Donnini D."/>
            <person name="Bonito G."/>
        </authorList>
    </citation>
    <scope>NUCLEOTIDE SEQUENCE [LARGE SCALE GENOMIC DNA]</scope>
    <source>
        <strain evidence="3 4">Sb_GMNB300</strain>
    </source>
</reference>
<sequence>MYGHSVPHITWLSWLHCRPPNTPLFTHSKSPMAPKKILLLGATGPSGIEVIKYAIAHDVEVLVYARNPDKIPEALRSDIHVTILPGGELSDTAALRDAVAQKPDAVVSLLGPPLREILSWMNPFSSATKQPVFVNAYRVVVDAMTEFGVKRILAMGTISIPDEKDKLSIGRNILVWLVRLFMYNGWKNIVSVGKFFDGLEQEDRIQWTVFRLGAVLDGGFQNVTDGYVADGKTALSVRRVELAQWLVEQAVKEDPEWVGEKPVVSSAKKQKI</sequence>